<dbReference type="Pfam" id="PF06808">
    <property type="entry name" value="DctM"/>
    <property type="match status" value="1"/>
</dbReference>
<name>A0A2P7QXD0_9GAMM</name>
<feature type="transmembrane region" description="Helical" evidence="7">
    <location>
        <begin position="216"/>
        <end position="236"/>
    </location>
</feature>
<dbReference type="PANTHER" id="PTHR33362">
    <property type="entry name" value="SIALIC ACID TRAP TRANSPORTER PERMEASE PROTEIN SIAT-RELATED"/>
    <property type="match status" value="1"/>
</dbReference>
<keyword evidence="6 7" id="KW-0472">Membrane</keyword>
<evidence type="ECO:0000256" key="2">
    <source>
        <dbReference type="ARBA" id="ARBA00022475"/>
    </source>
</evidence>
<feature type="transmembrane region" description="Helical" evidence="7">
    <location>
        <begin position="47"/>
        <end position="67"/>
    </location>
</feature>
<comment type="function">
    <text evidence="7">Part of the tripartite ATP-independent periplasmic (TRAP) transport system.</text>
</comment>
<comment type="caution">
    <text evidence="7">Lacks conserved residue(s) required for the propagation of feature annotation.</text>
</comment>
<feature type="transmembrane region" description="Helical" evidence="7">
    <location>
        <begin position="314"/>
        <end position="341"/>
    </location>
</feature>
<keyword evidence="10" id="KW-1185">Reference proteome</keyword>
<evidence type="ECO:0000313" key="9">
    <source>
        <dbReference type="EMBL" id="PSJ42607.1"/>
    </source>
</evidence>
<dbReference type="InterPro" id="IPR004681">
    <property type="entry name" value="TRAP_DctM"/>
</dbReference>
<reference evidence="9 10" key="1">
    <citation type="submission" date="2018-03" db="EMBL/GenBank/DDBJ databases">
        <title>The draft genome of Zobellella sp. 59N8.</title>
        <authorList>
            <person name="Liu L."/>
            <person name="Li L."/>
            <person name="Zhang X."/>
            <person name="Liang L."/>
            <person name="Wang T."/>
        </authorList>
    </citation>
    <scope>NUCLEOTIDE SEQUENCE [LARGE SCALE GENOMIC DNA]</scope>
    <source>
        <strain evidence="9 10">59N8</strain>
    </source>
</reference>
<feature type="transmembrane region" description="Helical" evidence="7">
    <location>
        <begin position="171"/>
        <end position="195"/>
    </location>
</feature>
<proteinExistence type="inferred from homology"/>
<evidence type="ECO:0000256" key="7">
    <source>
        <dbReference type="RuleBase" id="RU369079"/>
    </source>
</evidence>
<dbReference type="AlphaFoldDB" id="A0A2P7QXD0"/>
<feature type="transmembrane region" description="Helical" evidence="7">
    <location>
        <begin position="396"/>
        <end position="416"/>
    </location>
</feature>
<dbReference type="EMBL" id="PXYG01000009">
    <property type="protein sequence ID" value="PSJ42607.1"/>
    <property type="molecule type" value="Genomic_DNA"/>
</dbReference>
<feature type="transmembrane region" description="Helical" evidence="7">
    <location>
        <begin position="103"/>
        <end position="124"/>
    </location>
</feature>
<comment type="subcellular location">
    <subcellularLocation>
        <location evidence="1 7">Cell inner membrane</location>
        <topology evidence="1 7">Multi-pass membrane protein</topology>
    </subcellularLocation>
</comment>
<dbReference type="NCBIfam" id="TIGR00786">
    <property type="entry name" value="dctM"/>
    <property type="match status" value="1"/>
</dbReference>
<feature type="domain" description="TRAP C4-dicarboxylate transport system permease DctM subunit" evidence="8">
    <location>
        <begin position="8"/>
        <end position="415"/>
    </location>
</feature>
<comment type="caution">
    <text evidence="9">The sequence shown here is derived from an EMBL/GenBank/DDBJ whole genome shotgun (WGS) entry which is preliminary data.</text>
</comment>
<feature type="transmembrane region" description="Helical" evidence="7">
    <location>
        <begin position="272"/>
        <end position="294"/>
    </location>
</feature>
<sequence>MMLLIVILALFALVLINVPIAVAIGVVAVVGVWFTMGWDALVNAPLTLFNGATSFPLIAIPLFIFAGALMNTSGLSKRLINLVTAVVGFVRGGLAMVNVGVSLFFAEISGSAVADVAATGSILIPEMKKRKYNKNFAAAITSSSASLAIIIPPSIPMILYGAISNTSVIKLFVAGVVPGLLGAAMLAGFCYYYAVKYDLPREEAFSLSRLGKAFKEAFWALLLPVIILGGIFGGFVTATEGAGIAVLAAIVIGGCIYREFNLQLLYRAVLDGVVQTSVVMLLVATSAILGLFLTEMQLPQQLARQILAITSEPVLVLALLNMLLLLLGMFLHGAAAIILVVPIVMPLVQQIGIDPIHFGIIVTLNLAIGQQTPPVASVLATSCSIAKADMWDVTRVNLPMILVLFIILMLVTYVPFIPMGLVEYMYGA</sequence>
<dbReference type="RefSeq" id="WP_106730825.1">
    <property type="nucleotide sequence ID" value="NZ_PXYG01000009.1"/>
</dbReference>
<dbReference type="GO" id="GO:0022857">
    <property type="term" value="F:transmembrane transporter activity"/>
    <property type="evidence" value="ECO:0007669"/>
    <property type="project" value="UniProtKB-UniRule"/>
</dbReference>
<evidence type="ECO:0000256" key="5">
    <source>
        <dbReference type="ARBA" id="ARBA00022989"/>
    </source>
</evidence>
<dbReference type="PANTHER" id="PTHR33362:SF2">
    <property type="entry name" value="TRAP TRANSPORTER LARGE PERMEASE PROTEIN"/>
    <property type="match status" value="1"/>
</dbReference>
<evidence type="ECO:0000313" key="10">
    <source>
        <dbReference type="Proteomes" id="UP000240243"/>
    </source>
</evidence>
<evidence type="ECO:0000256" key="4">
    <source>
        <dbReference type="ARBA" id="ARBA00022692"/>
    </source>
</evidence>
<dbReference type="GO" id="GO:0005886">
    <property type="term" value="C:plasma membrane"/>
    <property type="evidence" value="ECO:0007669"/>
    <property type="project" value="UniProtKB-SubCell"/>
</dbReference>
<keyword evidence="4 7" id="KW-0812">Transmembrane</keyword>
<gene>
    <name evidence="9" type="ORF">C7H85_16600</name>
</gene>
<keyword evidence="2" id="KW-1003">Cell membrane</keyword>
<comment type="subunit">
    <text evidence="7">The complex comprises the extracytoplasmic solute receptor protein and the two transmembrane proteins.</text>
</comment>
<keyword evidence="3 7" id="KW-0997">Cell inner membrane</keyword>
<accession>A0A2P7QXD0</accession>
<feature type="transmembrane region" description="Helical" evidence="7">
    <location>
        <begin position="136"/>
        <end position="159"/>
    </location>
</feature>
<keyword evidence="5 7" id="KW-1133">Transmembrane helix</keyword>
<evidence type="ECO:0000256" key="6">
    <source>
        <dbReference type="ARBA" id="ARBA00023136"/>
    </source>
</evidence>
<dbReference type="PIRSF" id="PIRSF006066">
    <property type="entry name" value="HI0050"/>
    <property type="match status" value="1"/>
</dbReference>
<keyword evidence="7" id="KW-0813">Transport</keyword>
<feature type="transmembrane region" description="Helical" evidence="7">
    <location>
        <begin position="79"/>
        <end position="97"/>
    </location>
</feature>
<dbReference type="Proteomes" id="UP000240243">
    <property type="component" value="Unassembled WGS sequence"/>
</dbReference>
<evidence type="ECO:0000256" key="3">
    <source>
        <dbReference type="ARBA" id="ARBA00022519"/>
    </source>
</evidence>
<evidence type="ECO:0000256" key="1">
    <source>
        <dbReference type="ARBA" id="ARBA00004429"/>
    </source>
</evidence>
<comment type="similarity">
    <text evidence="7">Belongs to the TRAP transporter large permease family.</text>
</comment>
<protein>
    <recommendedName>
        <fullName evidence="7">TRAP transporter large permease protein</fullName>
    </recommendedName>
</protein>
<evidence type="ECO:0000259" key="8">
    <source>
        <dbReference type="Pfam" id="PF06808"/>
    </source>
</evidence>
<organism evidence="9 10">
    <name type="scientific">Zobellella endophytica</name>
    <dbReference type="NCBI Taxonomy" id="2116700"/>
    <lineage>
        <taxon>Bacteria</taxon>
        <taxon>Pseudomonadati</taxon>
        <taxon>Pseudomonadota</taxon>
        <taxon>Gammaproteobacteria</taxon>
        <taxon>Aeromonadales</taxon>
        <taxon>Aeromonadaceae</taxon>
        <taxon>Zobellella</taxon>
    </lineage>
</organism>
<dbReference type="OrthoDB" id="5596500at2"/>
<dbReference type="InterPro" id="IPR010656">
    <property type="entry name" value="DctM"/>
</dbReference>